<name>A0A1I8HBL6_9PLAT</name>
<feature type="domain" description="Phorbol-ester/DAG-type" evidence="2">
    <location>
        <begin position="524"/>
        <end position="573"/>
    </location>
</feature>
<protein>
    <submittedName>
        <fullName evidence="4">Phorbol-ester/DAG-type domain-containing protein</fullName>
    </submittedName>
</protein>
<proteinExistence type="predicted"/>
<dbReference type="PANTHER" id="PTHR45818">
    <property type="entry name" value="PROTEIN VAV"/>
    <property type="match status" value="1"/>
</dbReference>
<sequence>MSNKSSVFICARWLGTALRPSTASLTAEAVDPLRSRLLLLDSLKPEDLTATLADGRLLRRLQRRLLRSRRISSLLSDGYEVETDADSGEDRDGNDNDDDGEEAVQRRVSQFLESCRTEFHLPDEYLFQPSDLLPQPGGAGNPERVLRCLQALSQSDSVAAAGFANDAFLPASIDDVALSVDEENYSTLDDYSSVRWDAPVLDVLDELIVFFRASCTLARQLRESPLSVWPADAVDALFGRSPDSLEILASLRASLRSNEEQLDEALVKREAQLVKLYSGLWWNMILVGNRKLKELNKSCLDQVTLAVRKLPQAVESAAKCAMDLQQMPKNHLRRLMAAVEKAMEPVKETNEARQRLQASLELLKRVEERVNHCLGNAKKHLEPSCAEFDKLNWPPRLLFWATKGPTKLGRLRHSGSLLGPDGKRLHASLWDGALVLSQSGEVLHALPIGPDAKFEEVSGGGGGGGGGKAFALSKRGASFRIIVGGSSEEALTLGCDSVADREVWQKAFSRAHGVWSPAGFNQHGHWFSRTATSPDFRPPPDCCKHCDKLLGCWAHRCERCRVWLHKRCVTAACCPSNTQQVHISCRPVAPPRRSKQYATSIQKNQKPPVAQETQSWSEPTPVDAKTARVRLRQLPELKPGRRRNFLLCPTATVTQTSNSDSDAYQLHVLAGEAVFTYRVESVSEEKLLRIAGASNSFPDLKDLVRHYESNPLPPPQPDDCVEEDDIYEPIELVPERLVLDSGVADC</sequence>
<feature type="region of interest" description="Disordered" evidence="1">
    <location>
        <begin position="81"/>
        <end position="101"/>
    </location>
</feature>
<evidence type="ECO:0000259" key="2">
    <source>
        <dbReference type="PROSITE" id="PS50081"/>
    </source>
</evidence>
<dbReference type="SUPFAM" id="SSF55550">
    <property type="entry name" value="SH2 domain"/>
    <property type="match status" value="1"/>
</dbReference>
<dbReference type="PROSITE" id="PS50081">
    <property type="entry name" value="ZF_DAG_PE_2"/>
    <property type="match status" value="1"/>
</dbReference>
<feature type="compositionally biased region" description="Polar residues" evidence="1">
    <location>
        <begin position="596"/>
        <end position="618"/>
    </location>
</feature>
<evidence type="ECO:0000313" key="3">
    <source>
        <dbReference type="Proteomes" id="UP000095280"/>
    </source>
</evidence>
<dbReference type="SUPFAM" id="SSF47576">
    <property type="entry name" value="Calponin-homology domain, CH-domain"/>
    <property type="match status" value="1"/>
</dbReference>
<keyword evidence="3" id="KW-1185">Reference proteome</keyword>
<dbReference type="InterPro" id="IPR002219">
    <property type="entry name" value="PKC_DAG/PE"/>
</dbReference>
<evidence type="ECO:0000313" key="4">
    <source>
        <dbReference type="WBParaSite" id="maker-uti_cns_0005364-snap-gene-0.5-mRNA-1"/>
    </source>
</evidence>
<dbReference type="GO" id="GO:0005085">
    <property type="term" value="F:guanyl-nucleotide exchange factor activity"/>
    <property type="evidence" value="ECO:0007669"/>
    <property type="project" value="TreeGrafter"/>
</dbReference>
<dbReference type="Gene3D" id="3.30.505.10">
    <property type="entry name" value="SH2 domain"/>
    <property type="match status" value="1"/>
</dbReference>
<reference evidence="4" key="1">
    <citation type="submission" date="2016-11" db="UniProtKB">
        <authorList>
            <consortium name="WormBaseParasite"/>
        </authorList>
    </citation>
    <scope>IDENTIFICATION</scope>
</reference>
<accession>A0A1I8HBL6</accession>
<evidence type="ECO:0000256" key="1">
    <source>
        <dbReference type="SAM" id="MobiDB-lite"/>
    </source>
</evidence>
<feature type="region of interest" description="Disordered" evidence="1">
    <location>
        <begin position="594"/>
        <end position="621"/>
    </location>
</feature>
<dbReference type="AlphaFoldDB" id="A0A1I8HBL6"/>
<organism evidence="3 4">
    <name type="scientific">Macrostomum lignano</name>
    <dbReference type="NCBI Taxonomy" id="282301"/>
    <lineage>
        <taxon>Eukaryota</taxon>
        <taxon>Metazoa</taxon>
        <taxon>Spiralia</taxon>
        <taxon>Lophotrochozoa</taxon>
        <taxon>Platyhelminthes</taxon>
        <taxon>Rhabditophora</taxon>
        <taxon>Macrostomorpha</taxon>
        <taxon>Macrostomida</taxon>
        <taxon>Macrostomidae</taxon>
        <taxon>Macrostomum</taxon>
    </lineage>
</organism>
<dbReference type="InterPro" id="IPR036872">
    <property type="entry name" value="CH_dom_sf"/>
</dbReference>
<dbReference type="Gene3D" id="1.10.418.10">
    <property type="entry name" value="Calponin-like domain"/>
    <property type="match status" value="1"/>
</dbReference>
<dbReference type="GO" id="GO:0005737">
    <property type="term" value="C:cytoplasm"/>
    <property type="evidence" value="ECO:0007669"/>
    <property type="project" value="TreeGrafter"/>
</dbReference>
<dbReference type="PANTHER" id="PTHR45818:SF3">
    <property type="entry name" value="PROTEIN VAV"/>
    <property type="match status" value="1"/>
</dbReference>
<dbReference type="WBParaSite" id="maker-uti_cns_0005364-snap-gene-0.5-mRNA-1">
    <property type="protein sequence ID" value="maker-uti_cns_0005364-snap-gene-0.5-mRNA-1"/>
    <property type="gene ID" value="maker-uti_cns_0005364-snap-gene-0.5"/>
</dbReference>
<dbReference type="Proteomes" id="UP000095280">
    <property type="component" value="Unplaced"/>
</dbReference>
<dbReference type="InterPro" id="IPR036860">
    <property type="entry name" value="SH2_dom_sf"/>
</dbReference>